<sequence>MLQILEPLELCYWSLVETGDKRIADGSLLDFVQQVSCFGLSLVKLAIWQESDRHADVIDAITTHLGIGSYCDWSEDQHRVMIGYSDSRKDAGRLSAAWYMFKAQEDLVEVNPKQYGVKLTVFRGHGGTVGGGRVPTHLAILSQPPHTINGSLWVTIRGE</sequence>
<dbReference type="PROSITE" id="PS00393">
    <property type="entry name" value="PEPCASE_2"/>
    <property type="match status" value="1"/>
</dbReference>
<dbReference type="Proteomes" id="UP001497444">
    <property type="component" value="Unassembled WGS sequence"/>
</dbReference>
<dbReference type="InterPro" id="IPR021135">
    <property type="entry name" value="PEP_COase"/>
</dbReference>
<reference evidence="3" key="1">
    <citation type="submission" date="2024-02" db="EMBL/GenBank/DDBJ databases">
        <authorList>
            <consortium name="ELIXIR-Norway"/>
            <consortium name="Elixir Norway"/>
        </authorList>
    </citation>
    <scope>NUCLEOTIDE SEQUENCE</scope>
</reference>
<comment type="caution">
    <text evidence="3">The sequence shown here is derived from an EMBL/GenBank/DDBJ whole genome shotgun (WGS) entry which is preliminary data.</text>
</comment>
<evidence type="ECO:0000313" key="4">
    <source>
        <dbReference type="Proteomes" id="UP001497444"/>
    </source>
</evidence>
<dbReference type="InterPro" id="IPR015813">
    <property type="entry name" value="Pyrv/PenolPyrv_kinase-like_dom"/>
</dbReference>
<dbReference type="PANTHER" id="PTHR30523">
    <property type="entry name" value="PHOSPHOENOLPYRUVATE CARBOXYLASE"/>
    <property type="match status" value="1"/>
</dbReference>
<organism evidence="3 4">
    <name type="scientific">Sphagnum jensenii</name>
    <dbReference type="NCBI Taxonomy" id="128206"/>
    <lineage>
        <taxon>Eukaryota</taxon>
        <taxon>Viridiplantae</taxon>
        <taxon>Streptophyta</taxon>
        <taxon>Embryophyta</taxon>
        <taxon>Bryophyta</taxon>
        <taxon>Sphagnophytina</taxon>
        <taxon>Sphagnopsida</taxon>
        <taxon>Sphagnales</taxon>
        <taxon>Sphagnaceae</taxon>
        <taxon>Sphagnum</taxon>
    </lineage>
</organism>
<dbReference type="InterPro" id="IPR033129">
    <property type="entry name" value="PEPCASE_His_AS"/>
</dbReference>
<dbReference type="SUPFAM" id="SSF51621">
    <property type="entry name" value="Phosphoenolpyruvate/pyruvate domain"/>
    <property type="match status" value="1"/>
</dbReference>
<feature type="active site" evidence="2">
    <location>
        <position position="89"/>
    </location>
</feature>
<protein>
    <recommendedName>
        <fullName evidence="5">Phosphoenolpyruvate carboxylase</fullName>
    </recommendedName>
</protein>
<dbReference type="Gene3D" id="1.20.1440.90">
    <property type="entry name" value="Phosphoenolpyruvate/pyruvate domain"/>
    <property type="match status" value="1"/>
</dbReference>
<comment type="catalytic activity">
    <reaction evidence="1">
        <text>oxaloacetate + phosphate = phosphoenolpyruvate + hydrogencarbonate</text>
        <dbReference type="Rhea" id="RHEA:28370"/>
        <dbReference type="ChEBI" id="CHEBI:16452"/>
        <dbReference type="ChEBI" id="CHEBI:17544"/>
        <dbReference type="ChEBI" id="CHEBI:43474"/>
        <dbReference type="ChEBI" id="CHEBI:58702"/>
        <dbReference type="EC" id="4.1.1.31"/>
    </reaction>
</comment>
<evidence type="ECO:0008006" key="5">
    <source>
        <dbReference type="Google" id="ProtNLM"/>
    </source>
</evidence>
<keyword evidence="4" id="KW-1185">Reference proteome</keyword>
<dbReference type="EMBL" id="CAXAQS010000956">
    <property type="protein sequence ID" value="CAK9253962.1"/>
    <property type="molecule type" value="Genomic_DNA"/>
</dbReference>
<dbReference type="Pfam" id="PF00311">
    <property type="entry name" value="PEPcase"/>
    <property type="match status" value="1"/>
</dbReference>
<evidence type="ECO:0000313" key="3">
    <source>
        <dbReference type="EMBL" id="CAK9253962.1"/>
    </source>
</evidence>
<proteinExistence type="predicted"/>
<name>A0ABP0VKH1_9BRYO</name>
<dbReference type="PANTHER" id="PTHR30523:SF33">
    <property type="entry name" value="PHOSPHOENOLPYRUVATE CARBOXYLASE 3"/>
    <property type="match status" value="1"/>
</dbReference>
<gene>
    <name evidence="3" type="ORF">CSSPJE1EN1_LOCUS29340</name>
</gene>
<evidence type="ECO:0000256" key="1">
    <source>
        <dbReference type="ARBA" id="ARBA00048995"/>
    </source>
</evidence>
<accession>A0ABP0VKH1</accession>
<evidence type="ECO:0000256" key="2">
    <source>
        <dbReference type="PROSITE-ProRule" id="PRU10112"/>
    </source>
</evidence>